<dbReference type="eggNOG" id="KOG2866">
    <property type="taxonomic scope" value="Eukaryota"/>
</dbReference>
<accession>D8QV14</accession>
<proteinExistence type="inferred from homology"/>
<comment type="subcellular location">
    <subcellularLocation>
        <location evidence="1 7">Nucleus</location>
    </subcellularLocation>
</comment>
<evidence type="ECO:0000313" key="10">
    <source>
        <dbReference type="EMBL" id="EFJ36392.1"/>
    </source>
</evidence>
<keyword evidence="5 7" id="KW-0234">DNA repair</keyword>
<dbReference type="GO" id="GO:0005634">
    <property type="term" value="C:nucleus"/>
    <property type="evidence" value="ECO:0000318"/>
    <property type="project" value="GO_Central"/>
</dbReference>
<dbReference type="Proteomes" id="UP000001514">
    <property type="component" value="Unassembled WGS sequence"/>
</dbReference>
<dbReference type="GO" id="GO:0006281">
    <property type="term" value="P:DNA repair"/>
    <property type="evidence" value="ECO:0000318"/>
    <property type="project" value="GO_Central"/>
</dbReference>
<evidence type="ECO:0000259" key="9">
    <source>
        <dbReference type="Pfam" id="PF08743"/>
    </source>
</evidence>
<dbReference type="PANTHER" id="PTHR16140">
    <property type="entry name" value="NON-STRUCTURAL MAINTENANCE OF CHROMOSOMES ELEMENT 4"/>
    <property type="match status" value="1"/>
</dbReference>
<name>D8QV14_SELML</name>
<keyword evidence="3 7" id="KW-0227">DNA damage</keyword>
<evidence type="ECO:0000256" key="3">
    <source>
        <dbReference type="ARBA" id="ARBA00022763"/>
    </source>
</evidence>
<feature type="region of interest" description="Disordered" evidence="8">
    <location>
        <begin position="197"/>
        <end position="227"/>
    </location>
</feature>
<evidence type="ECO:0000256" key="6">
    <source>
        <dbReference type="ARBA" id="ARBA00023242"/>
    </source>
</evidence>
<dbReference type="PANTHER" id="PTHR16140:SF0">
    <property type="entry name" value="NON-STRUCTURAL MAINTENANCE OF CHROMOSOMES ELEMENT 4"/>
    <property type="match status" value="1"/>
</dbReference>
<keyword evidence="6 7" id="KW-0539">Nucleus</keyword>
<gene>
    <name evidence="10" type="ORF">SELMODRAFT_438207</name>
</gene>
<dbReference type="GO" id="GO:0030915">
    <property type="term" value="C:Smc5-Smc6 complex"/>
    <property type="evidence" value="ECO:0000318"/>
    <property type="project" value="GO_Central"/>
</dbReference>
<dbReference type="EMBL" id="GL377567">
    <property type="protein sequence ID" value="EFJ36392.1"/>
    <property type="molecule type" value="Genomic_DNA"/>
</dbReference>
<dbReference type="GO" id="GO:0006310">
    <property type="term" value="P:DNA recombination"/>
    <property type="evidence" value="ECO:0007669"/>
    <property type="project" value="UniProtKB-UniRule"/>
</dbReference>
<dbReference type="STRING" id="88036.D8QV14"/>
<dbReference type="InterPro" id="IPR014854">
    <property type="entry name" value="Nse4_C"/>
</dbReference>
<evidence type="ECO:0000256" key="1">
    <source>
        <dbReference type="ARBA" id="ARBA00004123"/>
    </source>
</evidence>
<keyword evidence="11" id="KW-1185">Reference proteome</keyword>
<evidence type="ECO:0000256" key="2">
    <source>
        <dbReference type="ARBA" id="ARBA00008997"/>
    </source>
</evidence>
<organism evidence="11">
    <name type="scientific">Selaginella moellendorffii</name>
    <name type="common">Spikemoss</name>
    <dbReference type="NCBI Taxonomy" id="88036"/>
    <lineage>
        <taxon>Eukaryota</taxon>
        <taxon>Viridiplantae</taxon>
        <taxon>Streptophyta</taxon>
        <taxon>Embryophyta</taxon>
        <taxon>Tracheophyta</taxon>
        <taxon>Lycopodiopsida</taxon>
        <taxon>Selaginellales</taxon>
        <taxon>Selaginellaceae</taxon>
        <taxon>Selaginella</taxon>
    </lineage>
</organism>
<dbReference type="InterPro" id="IPR027786">
    <property type="entry name" value="Nse4/EID"/>
</dbReference>
<dbReference type="Pfam" id="PF08743">
    <property type="entry name" value="Nse4_C"/>
    <property type="match status" value="1"/>
</dbReference>
<evidence type="ECO:0000256" key="5">
    <source>
        <dbReference type="ARBA" id="ARBA00023204"/>
    </source>
</evidence>
<comment type="function">
    <text evidence="7">Component of the SMC5-SMC6 complex, that promotes sister chromatid alignment after DNA damage and facilitates double-stranded DNA breaks (DSBs) repair via homologous recombination between sister chromatids.</text>
</comment>
<sequence>MGSSSGAPLEKMIDGDPDAVHIISTLSCQHNTSVHDAADTSESSPSPSKPAVQWSVFKDADVDAEDKSESRKLEMLKVLQSRECVKLEPLVLNRDSFTETAANILTLSVLVKDGLAQVRLASDQSYIIVPRRTTDAALKDDDTKSIFQLNYKDWESMRKQVQASEELMAHENAPFKWPAVIPKGIRQKARRRRTCFKPGDGTLAQAENRNEEGATSSADPELSAPGYQDFKPHKALLTYSRRREKRRAIPGQADPKEMLVKRYTRRVLNGEIYVEKTFVFQELVPTKKPKVDAEGLFETPKQRRQPGLYTPVSTSTSTGEGCTLAVYTKAALEGVESGDAMIIAPKRFKKSSGLRPRHVAIAQIKAKLKALLNKQAPLK</sequence>
<evidence type="ECO:0000313" key="11">
    <source>
        <dbReference type="Proteomes" id="UP000001514"/>
    </source>
</evidence>
<evidence type="ECO:0000256" key="7">
    <source>
        <dbReference type="RuleBase" id="RU365071"/>
    </source>
</evidence>
<dbReference type="KEGG" id="smo:SELMODRAFT_438207"/>
<comment type="similarity">
    <text evidence="2 7">Belongs to the NSE4 family.</text>
</comment>
<protein>
    <recommendedName>
        <fullName evidence="7">Non-structural maintenance of chromosomes element 4</fullName>
    </recommendedName>
</protein>
<evidence type="ECO:0000256" key="4">
    <source>
        <dbReference type="ARBA" id="ARBA00023172"/>
    </source>
</evidence>
<reference evidence="10 11" key="1">
    <citation type="journal article" date="2011" name="Science">
        <title>The Selaginella genome identifies genetic changes associated with the evolution of vascular plants.</title>
        <authorList>
            <person name="Banks J.A."/>
            <person name="Nishiyama T."/>
            <person name="Hasebe M."/>
            <person name="Bowman J.L."/>
            <person name="Gribskov M."/>
            <person name="dePamphilis C."/>
            <person name="Albert V.A."/>
            <person name="Aono N."/>
            <person name="Aoyama T."/>
            <person name="Ambrose B.A."/>
            <person name="Ashton N.W."/>
            <person name="Axtell M.J."/>
            <person name="Barker E."/>
            <person name="Barker M.S."/>
            <person name="Bennetzen J.L."/>
            <person name="Bonawitz N.D."/>
            <person name="Chapple C."/>
            <person name="Cheng C."/>
            <person name="Correa L.G."/>
            <person name="Dacre M."/>
            <person name="DeBarry J."/>
            <person name="Dreyer I."/>
            <person name="Elias M."/>
            <person name="Engstrom E.M."/>
            <person name="Estelle M."/>
            <person name="Feng L."/>
            <person name="Finet C."/>
            <person name="Floyd S.K."/>
            <person name="Frommer W.B."/>
            <person name="Fujita T."/>
            <person name="Gramzow L."/>
            <person name="Gutensohn M."/>
            <person name="Harholt J."/>
            <person name="Hattori M."/>
            <person name="Heyl A."/>
            <person name="Hirai T."/>
            <person name="Hiwatashi Y."/>
            <person name="Ishikawa M."/>
            <person name="Iwata M."/>
            <person name="Karol K.G."/>
            <person name="Koehler B."/>
            <person name="Kolukisaoglu U."/>
            <person name="Kubo M."/>
            <person name="Kurata T."/>
            <person name="Lalonde S."/>
            <person name="Li K."/>
            <person name="Li Y."/>
            <person name="Litt A."/>
            <person name="Lyons E."/>
            <person name="Manning G."/>
            <person name="Maruyama T."/>
            <person name="Michael T.P."/>
            <person name="Mikami K."/>
            <person name="Miyazaki S."/>
            <person name="Morinaga S."/>
            <person name="Murata T."/>
            <person name="Mueller-Roeber B."/>
            <person name="Nelson D.R."/>
            <person name="Obara M."/>
            <person name="Oguri Y."/>
            <person name="Olmstead R.G."/>
            <person name="Onodera N."/>
            <person name="Petersen B.L."/>
            <person name="Pils B."/>
            <person name="Prigge M."/>
            <person name="Rensing S.A."/>
            <person name="Riano-Pachon D.M."/>
            <person name="Roberts A.W."/>
            <person name="Sato Y."/>
            <person name="Scheller H.V."/>
            <person name="Schulz B."/>
            <person name="Schulz C."/>
            <person name="Shakirov E.V."/>
            <person name="Shibagaki N."/>
            <person name="Shinohara N."/>
            <person name="Shippen D.E."/>
            <person name="Soerensen I."/>
            <person name="Sotooka R."/>
            <person name="Sugimoto N."/>
            <person name="Sugita M."/>
            <person name="Sumikawa N."/>
            <person name="Tanurdzic M."/>
            <person name="Theissen G."/>
            <person name="Ulvskov P."/>
            <person name="Wakazuki S."/>
            <person name="Weng J.K."/>
            <person name="Willats W.W."/>
            <person name="Wipf D."/>
            <person name="Wolf P.G."/>
            <person name="Yang L."/>
            <person name="Zimmer A.D."/>
            <person name="Zhu Q."/>
            <person name="Mitros T."/>
            <person name="Hellsten U."/>
            <person name="Loque D."/>
            <person name="Otillar R."/>
            <person name="Salamov A."/>
            <person name="Schmutz J."/>
            <person name="Shapiro H."/>
            <person name="Lindquist E."/>
            <person name="Lucas S."/>
            <person name="Rokhsar D."/>
            <person name="Grigoriev I.V."/>
        </authorList>
    </citation>
    <scope>NUCLEOTIDE SEQUENCE [LARGE SCALE GENOMIC DNA]</scope>
</reference>
<feature type="domain" description="Non-structural maintenance of chromosome element 4 C-terminal" evidence="9">
    <location>
        <begin position="85"/>
        <end position="168"/>
    </location>
</feature>
<comment type="subunit">
    <text evidence="7">Component of the SMC5-SMC6 complex.</text>
</comment>
<dbReference type="AlphaFoldDB" id="D8QV14"/>
<dbReference type="Gramene" id="EFJ36392">
    <property type="protein sequence ID" value="EFJ36392"/>
    <property type="gene ID" value="SELMODRAFT_438207"/>
</dbReference>
<dbReference type="InParanoid" id="D8QV14"/>
<keyword evidence="4 7" id="KW-0233">DNA recombination</keyword>
<evidence type="ECO:0000256" key="8">
    <source>
        <dbReference type="SAM" id="MobiDB-lite"/>
    </source>
</evidence>
<dbReference type="HOGENOM" id="CLU_732360_0_0_1"/>